<accession>A0A917I0A5</accession>
<dbReference type="AlphaFoldDB" id="A0A917I0A5"/>
<protein>
    <recommendedName>
        <fullName evidence="4">CarboxypepD_reg-like domain-containing protein</fullName>
    </recommendedName>
</protein>
<evidence type="ECO:0000313" key="3">
    <source>
        <dbReference type="Proteomes" id="UP000633278"/>
    </source>
</evidence>
<comment type="caution">
    <text evidence="2">The sequence shown here is derived from an EMBL/GenBank/DDBJ whole genome shotgun (WGS) entry which is preliminary data.</text>
</comment>
<reference evidence="2" key="2">
    <citation type="submission" date="2020-09" db="EMBL/GenBank/DDBJ databases">
        <authorList>
            <person name="Sun Q."/>
            <person name="Zhou Y."/>
        </authorList>
    </citation>
    <scope>NUCLEOTIDE SEQUENCE</scope>
    <source>
        <strain evidence="2">CGMCC 1.15763</strain>
    </source>
</reference>
<keyword evidence="1" id="KW-0732">Signal</keyword>
<evidence type="ECO:0008006" key="4">
    <source>
        <dbReference type="Google" id="ProtNLM"/>
    </source>
</evidence>
<dbReference type="EMBL" id="BMJW01000002">
    <property type="protein sequence ID" value="GGG99191.1"/>
    <property type="molecule type" value="Genomic_DNA"/>
</dbReference>
<evidence type="ECO:0000313" key="2">
    <source>
        <dbReference type="EMBL" id="GGG99191.1"/>
    </source>
</evidence>
<dbReference type="Proteomes" id="UP000633278">
    <property type="component" value="Unassembled WGS sequence"/>
</dbReference>
<sequence length="492" mass="57368">MKNLILGCFVFFLSSQALFSQKINGKIIDARTLEPMSNVAVQLDKKTGTYSDNLGLYEIDMLGKNQLIFSCLGYTTRTLSLDSLKILNFIVALSERENNLKEVELNSKTYSLDSLLFYIEKNKHKNYDTKAQKQDVFLRKSNRAAFDKVDFDLDRSTLLNRANEKLANKELNIFSNNIKNSKSTFYTDYYATHSFKNVYVDQLKKTYIISNIDSAKAYRISTNQEDFTLEKIQEKGQQLVLNYLDKTKSYKVKTGFFKVDDTISIQKINRQVDSRKNTFDTSTLKSDFLETQRTFSFLNPDSPNNFLDTNYYKYQLKSVRIIDDELTYELLFYPRKSKAKFSGTLYVNAFDFAVRKVTYSYAKGKRGEHMNLKLVLGVKYSENTRNGTIRYQRDNNDVYRIHYAKEEQGRYFYVNRSFKFIEYSSDKNKIKFGVKLEGNIYSTTEMVVTKTAATNPDAIKMVQKRKLLPFLSIIDYHMSSWKNGVLLKPFSE</sequence>
<feature type="chain" id="PRO_5037617502" description="CarboxypepD_reg-like domain-containing protein" evidence="1">
    <location>
        <begin position="20"/>
        <end position="492"/>
    </location>
</feature>
<name>A0A917I0A5_9FLAO</name>
<organism evidence="2 3">
    <name type="scientific">Polaribacter pacificus</name>
    <dbReference type="NCBI Taxonomy" id="1775173"/>
    <lineage>
        <taxon>Bacteria</taxon>
        <taxon>Pseudomonadati</taxon>
        <taxon>Bacteroidota</taxon>
        <taxon>Flavobacteriia</taxon>
        <taxon>Flavobacteriales</taxon>
        <taxon>Flavobacteriaceae</taxon>
    </lineage>
</organism>
<gene>
    <name evidence="2" type="ORF">GCM10011416_16870</name>
</gene>
<dbReference type="Pfam" id="PF13715">
    <property type="entry name" value="CarbopepD_reg_2"/>
    <property type="match status" value="1"/>
</dbReference>
<feature type="signal peptide" evidence="1">
    <location>
        <begin position="1"/>
        <end position="19"/>
    </location>
</feature>
<proteinExistence type="predicted"/>
<dbReference type="RefSeq" id="WP_188598884.1">
    <property type="nucleotide sequence ID" value="NZ_BMJW01000002.1"/>
</dbReference>
<keyword evidence="3" id="KW-1185">Reference proteome</keyword>
<evidence type="ECO:0000256" key="1">
    <source>
        <dbReference type="SAM" id="SignalP"/>
    </source>
</evidence>
<reference evidence="2" key="1">
    <citation type="journal article" date="2014" name="Int. J. Syst. Evol. Microbiol.">
        <title>Complete genome sequence of Corynebacterium casei LMG S-19264T (=DSM 44701T), isolated from a smear-ripened cheese.</title>
        <authorList>
            <consortium name="US DOE Joint Genome Institute (JGI-PGF)"/>
            <person name="Walter F."/>
            <person name="Albersmeier A."/>
            <person name="Kalinowski J."/>
            <person name="Ruckert C."/>
        </authorList>
    </citation>
    <scope>NUCLEOTIDE SEQUENCE</scope>
    <source>
        <strain evidence="2">CGMCC 1.15763</strain>
    </source>
</reference>